<organism evidence="2 3">
    <name type="scientific">Cytospora mali</name>
    <name type="common">Apple Valsa canker fungus</name>
    <name type="synonym">Valsa mali</name>
    <dbReference type="NCBI Taxonomy" id="578113"/>
    <lineage>
        <taxon>Eukaryota</taxon>
        <taxon>Fungi</taxon>
        <taxon>Dikarya</taxon>
        <taxon>Ascomycota</taxon>
        <taxon>Pezizomycotina</taxon>
        <taxon>Sordariomycetes</taxon>
        <taxon>Sordariomycetidae</taxon>
        <taxon>Diaporthales</taxon>
        <taxon>Cytosporaceae</taxon>
        <taxon>Cytospora</taxon>
    </lineage>
</organism>
<dbReference type="OrthoDB" id="4487429at2759"/>
<sequence>MATALLLLPIITAAVLALIARPLFSTRPAAEFSSSSSTSAPISQQYPVPLPKGYRQTVEPKVAEMSTPICPDDDTNNDRFRSQFVLGPGVDVKGLPARGGRYMLIEATGVELDFLGLDRFHNAERPPGVDAGSPEEEAHCARMRQLGATWWPSTHDYVEWRLGDIGDSPYVKVGWPAGGGVWVLSTTYDEAGDRGVAIIHNAYNMEERCKALEQLGAVFYENPRDCRDLDLP</sequence>
<feature type="chain" id="PRO_5008267281" evidence="1">
    <location>
        <begin position="18"/>
        <end position="232"/>
    </location>
</feature>
<accession>A0A194WB91</accession>
<evidence type="ECO:0000256" key="1">
    <source>
        <dbReference type="SAM" id="SignalP"/>
    </source>
</evidence>
<reference evidence="2" key="1">
    <citation type="submission" date="2014-12" db="EMBL/GenBank/DDBJ databases">
        <title>Genome Sequence of Valsa Canker Pathogens Uncovers a Specific Adaption of Colonization on Woody Bark.</title>
        <authorList>
            <person name="Yin Z."/>
            <person name="Liu H."/>
            <person name="Gao X."/>
            <person name="Li Z."/>
            <person name="Song N."/>
            <person name="Ke X."/>
            <person name="Dai Q."/>
            <person name="Wu Y."/>
            <person name="Sun Y."/>
            <person name="Xu J.-R."/>
            <person name="Kang Z.K."/>
            <person name="Wang L."/>
            <person name="Huang L."/>
        </authorList>
    </citation>
    <scope>NUCLEOTIDE SEQUENCE [LARGE SCALE GENOMIC DNA]</scope>
    <source>
        <strain evidence="2">03-8</strain>
    </source>
</reference>
<name>A0A194WB91_CYTMA</name>
<protein>
    <submittedName>
        <fullName evidence="2">Uncharacterized protein</fullName>
    </submittedName>
</protein>
<evidence type="ECO:0000313" key="2">
    <source>
        <dbReference type="EMBL" id="KUI73696.1"/>
    </source>
</evidence>
<keyword evidence="3" id="KW-1185">Reference proteome</keyword>
<dbReference type="Proteomes" id="UP000078559">
    <property type="component" value="Chromosome 11"/>
</dbReference>
<keyword evidence="1" id="KW-0732">Signal</keyword>
<dbReference type="EMBL" id="CM003108">
    <property type="protein sequence ID" value="KUI73696.1"/>
    <property type="molecule type" value="Genomic_DNA"/>
</dbReference>
<dbReference type="AlphaFoldDB" id="A0A194WB91"/>
<evidence type="ECO:0000313" key="3">
    <source>
        <dbReference type="Proteomes" id="UP000078559"/>
    </source>
</evidence>
<feature type="signal peptide" evidence="1">
    <location>
        <begin position="1"/>
        <end position="17"/>
    </location>
</feature>
<gene>
    <name evidence="2" type="ORF">VM1G_09415</name>
</gene>
<proteinExistence type="predicted"/>